<keyword evidence="5" id="KW-1185">Reference proteome</keyword>
<evidence type="ECO:0000313" key="5">
    <source>
        <dbReference type="Proteomes" id="UP000185725"/>
    </source>
</evidence>
<dbReference type="EMBL" id="FTMF01000014">
    <property type="protein sequence ID" value="SIR19044.1"/>
    <property type="molecule type" value="Genomic_DNA"/>
</dbReference>
<sequence length="308" mass="36417">MKKFFLLLILLAFTFTSAQNVFKSQKQIYLAEYYAHQKEDQKALNHYLEAIKLNPKNPNSDVYLEAAAIAFKLKKSKTAKELLIQSITKQLAPLDFLRNFKNLQPYKESKEMKEVLAQYDDLENQYYRELKNPAAYMKIQSLIATDQLIRKEDNVFGKLATKIDSTNITNLIELTKKYGWESRAWVLLWHHRGSYKENDFVWNFFTPYLRKEIEKDNVNKDFFVDFYEYENSTKDSINKTGEGSLYTLQTLGNLNFNKTAYFDIENLDKRRKSVGLPPLYFEHFLYGAELPEKYNYNPDNLLNDLENL</sequence>
<dbReference type="PROSITE" id="PS50005">
    <property type="entry name" value="TPR"/>
    <property type="match status" value="1"/>
</dbReference>
<dbReference type="Proteomes" id="UP000255231">
    <property type="component" value="Unassembled WGS sequence"/>
</dbReference>
<feature type="signal peptide" evidence="2">
    <location>
        <begin position="1"/>
        <end position="18"/>
    </location>
</feature>
<evidence type="ECO:0000256" key="2">
    <source>
        <dbReference type="SAM" id="SignalP"/>
    </source>
</evidence>
<protein>
    <submittedName>
        <fullName evidence="4">Uncharacterized protein</fullName>
    </submittedName>
</protein>
<dbReference type="AlphaFoldDB" id="A0A381FCW1"/>
<keyword evidence="1" id="KW-0802">TPR repeat</keyword>
<proteinExistence type="predicted"/>
<dbReference type="GeneID" id="303673882"/>
<name>A0A381FCW1_9FLAO</name>
<dbReference type="InterPro" id="IPR019734">
    <property type="entry name" value="TPR_rpt"/>
</dbReference>
<reference evidence="3 5" key="1">
    <citation type="submission" date="2017-01" db="EMBL/GenBank/DDBJ databases">
        <authorList>
            <person name="Varghese N."/>
            <person name="Submissions S."/>
        </authorList>
    </citation>
    <scope>NUCLEOTIDE SEQUENCE [LARGE SCALE GENOMIC DNA]</scope>
    <source>
        <strain evidence="3 5">ATCC 27950</strain>
    </source>
</reference>
<gene>
    <name evidence="4" type="ORF">NCTC13560_02469</name>
    <name evidence="3" type="ORF">SAMN05421682_11451</name>
</gene>
<reference evidence="4 6" key="2">
    <citation type="submission" date="2018-06" db="EMBL/GenBank/DDBJ databases">
        <authorList>
            <consortium name="Pathogen Informatics"/>
            <person name="Doyle S."/>
        </authorList>
    </citation>
    <scope>NUCLEOTIDE SEQUENCE [LARGE SCALE GENOMIC DNA]</scope>
    <source>
        <strain evidence="4 6">NCTC13560</strain>
    </source>
</reference>
<dbReference type="KEGG" id="cil:EG358_09250"/>
<dbReference type="InterPro" id="IPR011990">
    <property type="entry name" value="TPR-like_helical_dom_sf"/>
</dbReference>
<dbReference type="SUPFAM" id="SSF48452">
    <property type="entry name" value="TPR-like"/>
    <property type="match status" value="1"/>
</dbReference>
<evidence type="ECO:0000313" key="3">
    <source>
        <dbReference type="EMBL" id="SIR19044.1"/>
    </source>
</evidence>
<evidence type="ECO:0000256" key="1">
    <source>
        <dbReference type="PROSITE-ProRule" id="PRU00339"/>
    </source>
</evidence>
<keyword evidence="2" id="KW-0732">Signal</keyword>
<dbReference type="EMBL" id="UFVS01000001">
    <property type="protein sequence ID" value="SUX44333.1"/>
    <property type="molecule type" value="Genomic_DNA"/>
</dbReference>
<organism evidence="4 6">
    <name type="scientific">Chryseobacterium indoltheticum</name>
    <dbReference type="NCBI Taxonomy" id="254"/>
    <lineage>
        <taxon>Bacteria</taxon>
        <taxon>Pseudomonadati</taxon>
        <taxon>Bacteroidota</taxon>
        <taxon>Flavobacteriia</taxon>
        <taxon>Flavobacteriales</taxon>
        <taxon>Weeksellaceae</taxon>
        <taxon>Chryseobacterium group</taxon>
        <taxon>Chryseobacterium</taxon>
    </lineage>
</organism>
<evidence type="ECO:0000313" key="4">
    <source>
        <dbReference type="EMBL" id="SUX44333.1"/>
    </source>
</evidence>
<dbReference type="OrthoDB" id="1346030at2"/>
<evidence type="ECO:0000313" key="6">
    <source>
        <dbReference type="Proteomes" id="UP000255231"/>
    </source>
</evidence>
<feature type="repeat" description="TPR" evidence="1">
    <location>
        <begin position="24"/>
        <end position="57"/>
    </location>
</feature>
<dbReference type="Gene3D" id="1.25.40.10">
    <property type="entry name" value="Tetratricopeptide repeat domain"/>
    <property type="match status" value="1"/>
</dbReference>
<dbReference type="RefSeq" id="WP_076562199.1">
    <property type="nucleotide sequence ID" value="NZ_CP033929.1"/>
</dbReference>
<accession>A0A381FCW1</accession>
<dbReference type="Proteomes" id="UP000185725">
    <property type="component" value="Unassembled WGS sequence"/>
</dbReference>
<feature type="chain" id="PRO_5016648339" evidence="2">
    <location>
        <begin position="19"/>
        <end position="308"/>
    </location>
</feature>